<sequence length="293" mass="31327">MRLYNAMSGRETLRHPIFAATLLAAFAAPGVAIAADPHADHAGHANHSAHAVISAPVATAVADSRRKEANRARDQYRHPAETLSYFGIQPDQTVVEIWPSAGWYTEILAPMLKDKGRYIAAAQPPGKYRTATETLVSSDPARFGKVEITTLDPKAPGEIAPAGSADAVLTFRNVHNFLMTGDAEAQAIFASFYKALKPGGVLGVVDHRLPEGRDAAAEKTSGYVKTSTIVRLATAAGFKLVGQSEINANPKDKADYPKGVWTLPPVLTEGDADRAKYLAIGESDRATLKFVKP</sequence>
<keyword evidence="1" id="KW-0732">Signal</keyword>
<dbReference type="GO" id="GO:0008168">
    <property type="term" value="F:methyltransferase activity"/>
    <property type="evidence" value="ECO:0007669"/>
    <property type="project" value="UniProtKB-KW"/>
</dbReference>
<feature type="signal peptide" evidence="1">
    <location>
        <begin position="1"/>
        <end position="34"/>
    </location>
</feature>
<protein>
    <submittedName>
        <fullName evidence="2">Predicted methyltransferase</fullName>
    </submittedName>
</protein>
<evidence type="ECO:0000313" key="2">
    <source>
        <dbReference type="EMBL" id="SNS12070.1"/>
    </source>
</evidence>
<keyword evidence="3" id="KW-1185">Reference proteome</keyword>
<proteinExistence type="predicted"/>
<feature type="chain" id="PRO_5013122426" evidence="1">
    <location>
        <begin position="35"/>
        <end position="293"/>
    </location>
</feature>
<organism evidence="2 3">
    <name type="scientific">Edaphosphingomonas laterariae</name>
    <dbReference type="NCBI Taxonomy" id="861865"/>
    <lineage>
        <taxon>Bacteria</taxon>
        <taxon>Pseudomonadati</taxon>
        <taxon>Pseudomonadota</taxon>
        <taxon>Alphaproteobacteria</taxon>
        <taxon>Sphingomonadales</taxon>
        <taxon>Rhizorhabdaceae</taxon>
        <taxon>Edaphosphingomonas</taxon>
    </lineage>
</organism>
<evidence type="ECO:0000313" key="3">
    <source>
        <dbReference type="Proteomes" id="UP000198281"/>
    </source>
</evidence>
<accession>A0A239BVY9</accession>
<dbReference type="InterPro" id="IPR016980">
    <property type="entry name" value="S-AdoMet-dep_MeTrfase_Alr7345"/>
</dbReference>
<evidence type="ECO:0000256" key="1">
    <source>
        <dbReference type="SAM" id="SignalP"/>
    </source>
</evidence>
<dbReference type="PIRSF" id="PIRSF031679">
    <property type="entry name" value="Mtase_Alr7345_prd"/>
    <property type="match status" value="1"/>
</dbReference>
<reference evidence="3" key="1">
    <citation type="submission" date="2017-06" db="EMBL/GenBank/DDBJ databases">
        <authorList>
            <person name="Varghese N."/>
            <person name="Submissions S."/>
        </authorList>
    </citation>
    <scope>NUCLEOTIDE SEQUENCE [LARGE SCALE GENOMIC DNA]</scope>
    <source>
        <strain evidence="3">LNB2</strain>
    </source>
</reference>
<dbReference type="InterPro" id="IPR029063">
    <property type="entry name" value="SAM-dependent_MTases_sf"/>
</dbReference>
<keyword evidence="2" id="KW-0489">Methyltransferase</keyword>
<dbReference type="Gene3D" id="3.40.50.150">
    <property type="entry name" value="Vaccinia Virus protein VP39"/>
    <property type="match status" value="1"/>
</dbReference>
<keyword evidence="2" id="KW-0808">Transferase</keyword>
<dbReference type="GO" id="GO:0032259">
    <property type="term" value="P:methylation"/>
    <property type="evidence" value="ECO:0007669"/>
    <property type="project" value="UniProtKB-KW"/>
</dbReference>
<dbReference type="AlphaFoldDB" id="A0A239BVY9"/>
<gene>
    <name evidence="2" type="ORF">SAMN06295912_101436</name>
</gene>
<dbReference type="SUPFAM" id="SSF53335">
    <property type="entry name" value="S-adenosyl-L-methionine-dependent methyltransferases"/>
    <property type="match status" value="1"/>
</dbReference>
<dbReference type="EMBL" id="FZOS01000001">
    <property type="protein sequence ID" value="SNS12070.1"/>
    <property type="molecule type" value="Genomic_DNA"/>
</dbReference>
<name>A0A239BVY9_9SPHN</name>
<dbReference type="Proteomes" id="UP000198281">
    <property type="component" value="Unassembled WGS sequence"/>
</dbReference>